<dbReference type="InterPro" id="IPR000073">
    <property type="entry name" value="AB_hydrolase_1"/>
</dbReference>
<proteinExistence type="predicted"/>
<keyword evidence="1" id="KW-0732">Signal</keyword>
<protein>
    <recommendedName>
        <fullName evidence="2">AB hydrolase-1 domain-containing protein</fullName>
    </recommendedName>
</protein>
<sequence>MEGSMFKTIRTVAFVAAAAAATVGVQQPALAQSHENPAGTAATAAVKNVVLVHGAFADGSGWRGVYQELTARGYHVTVVQNPLTSFADDVAATRRALDRQDGPAILVGHSWGGTIITEAGVHPRVRGLVYVSALSPDAGETTAQQYEGYKTPPEFVIETGKDGFGFIKPDKFVAGFAADATPADAAFLNASQVPINMASFGVKLQNAAWRTKPSWAVIATEDKAFDQRMLQGMAKRIGARVTNVSASHALFLTQPRVVADVIDEAARQSSTAR</sequence>
<reference evidence="3 4" key="1">
    <citation type="submission" date="2013-07" db="EMBL/GenBank/DDBJ databases">
        <title>Completed genome of Sphingomonas sanxanigenens NX02.</title>
        <authorList>
            <person name="Ma T."/>
            <person name="Huang H."/>
            <person name="Wu M."/>
            <person name="Li X."/>
            <person name="Li G."/>
        </authorList>
    </citation>
    <scope>NUCLEOTIDE SEQUENCE [LARGE SCALE GENOMIC DNA]</scope>
    <source>
        <strain evidence="3 4">NX02</strain>
    </source>
</reference>
<dbReference type="PANTHER" id="PTHR37017">
    <property type="entry name" value="AB HYDROLASE-1 DOMAIN-CONTAINING PROTEIN-RELATED"/>
    <property type="match status" value="1"/>
</dbReference>
<dbReference type="STRING" id="1123269.NX02_20290"/>
<dbReference type="Gene3D" id="3.40.50.1820">
    <property type="entry name" value="alpha/beta hydrolase"/>
    <property type="match status" value="1"/>
</dbReference>
<dbReference type="AlphaFoldDB" id="W0AJ77"/>
<organism evidence="3 4">
    <name type="scientific">Sphingomonas sanxanigenens DSM 19645 = NX02</name>
    <dbReference type="NCBI Taxonomy" id="1123269"/>
    <lineage>
        <taxon>Bacteria</taxon>
        <taxon>Pseudomonadati</taxon>
        <taxon>Pseudomonadota</taxon>
        <taxon>Alphaproteobacteria</taxon>
        <taxon>Sphingomonadales</taxon>
        <taxon>Sphingomonadaceae</taxon>
        <taxon>Sphingomonas</taxon>
    </lineage>
</organism>
<dbReference type="eggNOG" id="COG0596">
    <property type="taxonomic scope" value="Bacteria"/>
</dbReference>
<dbReference type="PATRIC" id="fig|1123269.5.peg.3963"/>
<dbReference type="Proteomes" id="UP000018851">
    <property type="component" value="Chromosome"/>
</dbReference>
<accession>W0AJ77</accession>
<name>W0AJ77_9SPHN</name>
<dbReference type="EMBL" id="CP006644">
    <property type="protein sequence ID" value="AHE55715.1"/>
    <property type="molecule type" value="Genomic_DNA"/>
</dbReference>
<evidence type="ECO:0000313" key="4">
    <source>
        <dbReference type="Proteomes" id="UP000018851"/>
    </source>
</evidence>
<dbReference type="InterPro" id="IPR052897">
    <property type="entry name" value="Sec-Metab_Biosynth_Hydrolase"/>
</dbReference>
<keyword evidence="4" id="KW-1185">Reference proteome</keyword>
<dbReference type="HOGENOM" id="CLU_046066_2_0_5"/>
<evidence type="ECO:0000259" key="2">
    <source>
        <dbReference type="Pfam" id="PF12697"/>
    </source>
</evidence>
<feature type="chain" id="PRO_5004785474" description="AB hydrolase-1 domain-containing protein" evidence="1">
    <location>
        <begin position="32"/>
        <end position="273"/>
    </location>
</feature>
<dbReference type="PANTHER" id="PTHR37017:SF11">
    <property type="entry name" value="ESTERASE_LIPASE_THIOESTERASE DOMAIN-CONTAINING PROTEIN"/>
    <property type="match status" value="1"/>
</dbReference>
<evidence type="ECO:0000256" key="1">
    <source>
        <dbReference type="SAM" id="SignalP"/>
    </source>
</evidence>
<dbReference type="InterPro" id="IPR029058">
    <property type="entry name" value="AB_hydrolase_fold"/>
</dbReference>
<evidence type="ECO:0000313" key="3">
    <source>
        <dbReference type="EMBL" id="AHE55715.1"/>
    </source>
</evidence>
<dbReference type="SUPFAM" id="SSF53474">
    <property type="entry name" value="alpha/beta-Hydrolases"/>
    <property type="match status" value="1"/>
</dbReference>
<feature type="signal peptide" evidence="1">
    <location>
        <begin position="1"/>
        <end position="31"/>
    </location>
</feature>
<dbReference type="KEGG" id="ssan:NX02_20290"/>
<gene>
    <name evidence="3" type="ORF">NX02_20290</name>
</gene>
<feature type="domain" description="AB hydrolase-1" evidence="2">
    <location>
        <begin position="49"/>
        <end position="261"/>
    </location>
</feature>
<dbReference type="Pfam" id="PF12697">
    <property type="entry name" value="Abhydrolase_6"/>
    <property type="match status" value="1"/>
</dbReference>